<evidence type="ECO:0000313" key="3">
    <source>
        <dbReference type="Proteomes" id="UP001596031"/>
    </source>
</evidence>
<sequence length="170" mass="16455">MTKNPRFTSNGFRLAVLALACAGNASAASVAADAKSTVVAPIQIVKAADLAFGTFAAGATGGTVAIATAGARSKTGGVTLIATNPGGAAQFNVSGQGGLNYSISLVTSPLNKEGGGGTMTFTAVSNIASGTLSVGPTGTQSFFVGGELTVAANQAPGDYTGSVTATVEYN</sequence>
<dbReference type="Proteomes" id="UP001596031">
    <property type="component" value="Unassembled WGS sequence"/>
</dbReference>
<accession>A0ABW0PJS9</accession>
<protein>
    <submittedName>
        <fullName evidence="2">DUF4402 domain-containing protein</fullName>
    </submittedName>
</protein>
<proteinExistence type="predicted"/>
<organism evidence="2 3">
    <name type="scientific">Massilia jejuensis</name>
    <dbReference type="NCBI Taxonomy" id="648894"/>
    <lineage>
        <taxon>Bacteria</taxon>
        <taxon>Pseudomonadati</taxon>
        <taxon>Pseudomonadota</taxon>
        <taxon>Betaproteobacteria</taxon>
        <taxon>Burkholderiales</taxon>
        <taxon>Oxalobacteraceae</taxon>
        <taxon>Telluria group</taxon>
        <taxon>Massilia</taxon>
    </lineage>
</organism>
<evidence type="ECO:0000313" key="2">
    <source>
        <dbReference type="EMBL" id="MFC5511757.1"/>
    </source>
</evidence>
<evidence type="ECO:0000256" key="1">
    <source>
        <dbReference type="SAM" id="SignalP"/>
    </source>
</evidence>
<keyword evidence="3" id="KW-1185">Reference proteome</keyword>
<dbReference type="Pfam" id="PF14352">
    <property type="entry name" value="DUF4402"/>
    <property type="match status" value="1"/>
</dbReference>
<reference evidence="3" key="1">
    <citation type="journal article" date="2019" name="Int. J. Syst. Evol. Microbiol.">
        <title>The Global Catalogue of Microorganisms (GCM) 10K type strain sequencing project: providing services to taxonomists for standard genome sequencing and annotation.</title>
        <authorList>
            <consortium name="The Broad Institute Genomics Platform"/>
            <consortium name="The Broad Institute Genome Sequencing Center for Infectious Disease"/>
            <person name="Wu L."/>
            <person name="Ma J."/>
        </authorList>
    </citation>
    <scope>NUCLEOTIDE SEQUENCE [LARGE SCALE GENOMIC DNA]</scope>
    <source>
        <strain evidence="3">CCUG 38813</strain>
    </source>
</reference>
<keyword evidence="1" id="KW-0732">Signal</keyword>
<dbReference type="RefSeq" id="WP_379721001.1">
    <property type="nucleotide sequence ID" value="NZ_JBHSMS010000036.1"/>
</dbReference>
<feature type="chain" id="PRO_5046517708" evidence="1">
    <location>
        <begin position="28"/>
        <end position="170"/>
    </location>
</feature>
<dbReference type="InterPro" id="IPR025514">
    <property type="entry name" value="DUF4402"/>
</dbReference>
<gene>
    <name evidence="2" type="ORF">ACFPOU_11550</name>
</gene>
<name>A0ABW0PJS9_9BURK</name>
<dbReference type="EMBL" id="JBHSMS010000036">
    <property type="protein sequence ID" value="MFC5511757.1"/>
    <property type="molecule type" value="Genomic_DNA"/>
</dbReference>
<feature type="signal peptide" evidence="1">
    <location>
        <begin position="1"/>
        <end position="27"/>
    </location>
</feature>
<comment type="caution">
    <text evidence="2">The sequence shown here is derived from an EMBL/GenBank/DDBJ whole genome shotgun (WGS) entry which is preliminary data.</text>
</comment>